<reference evidence="2 3" key="1">
    <citation type="journal article" date="2017" name="Genome Med.">
        <title>A novel Ruminococcus gnavus clade enriched in inflammatory bowel disease patients.</title>
        <authorList>
            <person name="Hall A.B."/>
            <person name="Yassour M."/>
            <person name="Sauk J."/>
            <person name="Garner A."/>
            <person name="Jiang X."/>
            <person name="Arthur T."/>
            <person name="Lagoudas G.K."/>
            <person name="Vatanen T."/>
            <person name="Fornelos N."/>
            <person name="Wilson R."/>
            <person name="Bertha M."/>
            <person name="Cohen M."/>
            <person name="Garber J."/>
            <person name="Khalili H."/>
            <person name="Gevers D."/>
            <person name="Ananthakrishnan A.N."/>
            <person name="Kugathasan S."/>
            <person name="Lander E.S."/>
            <person name="Blainey P."/>
            <person name="Vlamakis H."/>
            <person name="Xavier R.J."/>
            <person name="Huttenhower C."/>
        </authorList>
    </citation>
    <scope>NUCLEOTIDE SEQUENCE [LARGE SCALE GENOMIC DNA]</scope>
    <source>
        <strain evidence="2 3">RJX1118</strain>
    </source>
</reference>
<sequence>MENKWKQWISGFGKKGKLPAKQQLLILLLAGILLVVVVSPVPDQKDPEIGTGAGQEETETEGGEATEQQYERLLEKRVEDTLECVEGVGKVKVMLTLKSSEEKVVEKDSQREENEITEEDSKGGSRVSEDRSLSHTSIYEQKSDGTQTPYVSKEMAPEIEGMVIAADGGDDPVVVKNLTEAVQALFEVEAHKIKIMKRTNA</sequence>
<evidence type="ECO:0000313" key="2">
    <source>
        <dbReference type="EMBL" id="PLT52929.1"/>
    </source>
</evidence>
<feature type="compositionally biased region" description="Basic and acidic residues" evidence="1">
    <location>
        <begin position="102"/>
        <end position="133"/>
    </location>
</feature>
<feature type="region of interest" description="Disordered" evidence="1">
    <location>
        <begin position="43"/>
        <end position="71"/>
    </location>
</feature>
<gene>
    <name evidence="2" type="ORF">CDL18_13365</name>
</gene>
<evidence type="ECO:0000313" key="3">
    <source>
        <dbReference type="Proteomes" id="UP000234849"/>
    </source>
</evidence>
<organism evidence="2 3">
    <name type="scientific">Mediterraneibacter gnavus</name>
    <name type="common">Ruminococcus gnavus</name>
    <dbReference type="NCBI Taxonomy" id="33038"/>
    <lineage>
        <taxon>Bacteria</taxon>
        <taxon>Bacillati</taxon>
        <taxon>Bacillota</taxon>
        <taxon>Clostridia</taxon>
        <taxon>Lachnospirales</taxon>
        <taxon>Lachnospiraceae</taxon>
        <taxon>Mediterraneibacter</taxon>
    </lineage>
</organism>
<dbReference type="AlphaFoldDB" id="A0A2N5NF16"/>
<evidence type="ECO:0000256" key="1">
    <source>
        <dbReference type="SAM" id="MobiDB-lite"/>
    </source>
</evidence>
<accession>A0A2N5NF16</accession>
<feature type="region of interest" description="Disordered" evidence="1">
    <location>
        <begin position="102"/>
        <end position="150"/>
    </location>
</feature>
<dbReference type="RefSeq" id="WP_101880161.1">
    <property type="nucleotide sequence ID" value="NZ_NIHM01000023.1"/>
</dbReference>
<dbReference type="EMBL" id="NIHM01000023">
    <property type="protein sequence ID" value="PLT52929.1"/>
    <property type="molecule type" value="Genomic_DNA"/>
</dbReference>
<comment type="caution">
    <text evidence="2">The sequence shown here is derived from an EMBL/GenBank/DDBJ whole genome shotgun (WGS) entry which is preliminary data.</text>
</comment>
<dbReference type="Proteomes" id="UP000234849">
    <property type="component" value="Unassembled WGS sequence"/>
</dbReference>
<name>A0A2N5NF16_MEDGN</name>
<protein>
    <submittedName>
        <fullName evidence="2">Stage III sporulation protein AG</fullName>
    </submittedName>
</protein>
<proteinExistence type="predicted"/>
<feature type="compositionally biased region" description="Polar residues" evidence="1">
    <location>
        <begin position="134"/>
        <end position="150"/>
    </location>
</feature>